<protein>
    <submittedName>
        <fullName evidence="1">Uncharacterized protein</fullName>
    </submittedName>
</protein>
<dbReference type="Proteomes" id="UP000016630">
    <property type="component" value="Unassembled WGS sequence"/>
</dbReference>
<evidence type="ECO:0000313" key="2">
    <source>
        <dbReference type="Proteomes" id="UP000016630"/>
    </source>
</evidence>
<gene>
    <name evidence="1" type="ORF">HMPREF1555_02124</name>
</gene>
<comment type="caution">
    <text evidence="1">The sequence shown here is derived from an EMBL/GenBank/DDBJ whole genome shotgun (WGS) entry which is preliminary data.</text>
</comment>
<dbReference type="HOGENOM" id="CLU_3028401_0_0_10"/>
<dbReference type="EMBL" id="AWUW01000143">
    <property type="protein sequence ID" value="ERJ63992.1"/>
    <property type="molecule type" value="Genomic_DNA"/>
</dbReference>
<organism evidence="1 2">
    <name type="scientific">Porphyromonas gingivalis F0570</name>
    <dbReference type="NCBI Taxonomy" id="1227271"/>
    <lineage>
        <taxon>Bacteria</taxon>
        <taxon>Pseudomonadati</taxon>
        <taxon>Bacteroidota</taxon>
        <taxon>Bacteroidia</taxon>
        <taxon>Bacteroidales</taxon>
        <taxon>Porphyromonadaceae</taxon>
        <taxon>Porphyromonas</taxon>
    </lineage>
</organism>
<sequence>MNRTYPNRLSESNIYGEVYGLLLNEIQSVTNILTDSDSTKASIPYISSCECSTMN</sequence>
<proteinExistence type="predicted"/>
<evidence type="ECO:0000313" key="1">
    <source>
        <dbReference type="EMBL" id="ERJ63992.1"/>
    </source>
</evidence>
<name>A0A0E2LMN9_PORGN</name>
<reference evidence="1 2" key="1">
    <citation type="submission" date="2013-06" db="EMBL/GenBank/DDBJ databases">
        <authorList>
            <person name="Weinstock G."/>
            <person name="Sodergren E."/>
            <person name="Lobos E.A."/>
            <person name="Fulton L."/>
            <person name="Fulton R."/>
            <person name="Courtney L."/>
            <person name="Fronick C."/>
            <person name="O'Laughlin M."/>
            <person name="Godfrey J."/>
            <person name="Wilson R.M."/>
            <person name="Miner T."/>
            <person name="Farmer C."/>
            <person name="Delehaunty K."/>
            <person name="Cordes M."/>
            <person name="Minx P."/>
            <person name="Tomlinson C."/>
            <person name="Chen J."/>
            <person name="Wollam A."/>
            <person name="Pepin K.H."/>
            <person name="Bhonagiri V."/>
            <person name="Zhang X."/>
            <person name="Warren W."/>
            <person name="Mitreva M."/>
            <person name="Mardis E.R."/>
            <person name="Wilson R.K."/>
        </authorList>
    </citation>
    <scope>NUCLEOTIDE SEQUENCE [LARGE SCALE GENOMIC DNA]</scope>
    <source>
        <strain evidence="1 2">F0570</strain>
    </source>
</reference>
<accession>A0A0E2LMN9</accession>
<dbReference type="AlphaFoldDB" id="A0A0E2LMN9"/>